<evidence type="ECO:0000313" key="1">
    <source>
        <dbReference type="EMBL" id="SEL94945.1"/>
    </source>
</evidence>
<accession>A0A1H7UE23</accession>
<dbReference type="Proteomes" id="UP000182719">
    <property type="component" value="Unassembled WGS sequence"/>
</dbReference>
<gene>
    <name evidence="1" type="ORF">SAMN05444354_1102</name>
</gene>
<protein>
    <submittedName>
        <fullName evidence="1">Uncharacterized protein</fullName>
    </submittedName>
</protein>
<proteinExistence type="predicted"/>
<dbReference type="EMBL" id="FOAP01000010">
    <property type="protein sequence ID" value="SEL94945.1"/>
    <property type="molecule type" value="Genomic_DNA"/>
</dbReference>
<dbReference type="OrthoDB" id="5517036at2"/>
<evidence type="ECO:0000313" key="2">
    <source>
        <dbReference type="Proteomes" id="UP000182719"/>
    </source>
</evidence>
<sequence length="278" mass="31533">MRETIEFRVPASHADQFLEPELGTMLGDSVRKIVLPMEDPRVKFIADLDREFLKKGRAFFTYSHISRHYTRKELEAAELLQLLVRPTFEPPGEMCGTQYDDAVACPHCGAGAKQLTDLHLDVRRIPKKKALAVTIAGELVVAARLAEALLEKGISGADYRPVKHQTGKLAQQWRQLVVTSKPVDMVPPTCVGDDPFDLDERGRHRCPQKHVAGLNRLSELWLKRAGHDGSDWVRTRQLIGARQGVLRPREQLLISPRLYRLLLELKASRFEVEVAHWV</sequence>
<organism evidence="1 2">
    <name type="scientific">Stigmatella aurantiaca</name>
    <dbReference type="NCBI Taxonomy" id="41"/>
    <lineage>
        <taxon>Bacteria</taxon>
        <taxon>Pseudomonadati</taxon>
        <taxon>Myxococcota</taxon>
        <taxon>Myxococcia</taxon>
        <taxon>Myxococcales</taxon>
        <taxon>Cystobacterineae</taxon>
        <taxon>Archangiaceae</taxon>
        <taxon>Stigmatella</taxon>
    </lineage>
</organism>
<dbReference type="RefSeq" id="WP_075007986.1">
    <property type="nucleotide sequence ID" value="NZ_FOAP01000010.1"/>
</dbReference>
<reference evidence="2" key="1">
    <citation type="submission" date="2016-10" db="EMBL/GenBank/DDBJ databases">
        <authorList>
            <person name="Varghese N."/>
            <person name="Submissions S."/>
        </authorList>
    </citation>
    <scope>NUCLEOTIDE SEQUENCE [LARGE SCALE GENOMIC DNA]</scope>
    <source>
        <strain evidence="2">DSM 17044</strain>
    </source>
</reference>
<dbReference type="AlphaFoldDB" id="A0A1H7UE23"/>
<keyword evidence="2" id="KW-1185">Reference proteome</keyword>
<name>A0A1H7UE23_STIAU</name>